<evidence type="ECO:0000313" key="5">
    <source>
        <dbReference type="EMBL" id="TMQ70527.1"/>
    </source>
</evidence>
<dbReference type="EMBL" id="VBPB01000219">
    <property type="protein sequence ID" value="TMQ70527.1"/>
    <property type="molecule type" value="Genomic_DNA"/>
</dbReference>
<dbReference type="AlphaFoldDB" id="A0A538U3R0"/>
<dbReference type="PANTHER" id="PTHR46130">
    <property type="entry name" value="LAMGL DOMAIN-CONTAINING PROTEIN"/>
    <property type="match status" value="1"/>
</dbReference>
<evidence type="ECO:0000313" key="6">
    <source>
        <dbReference type="Proteomes" id="UP000319771"/>
    </source>
</evidence>
<evidence type="ECO:0000256" key="1">
    <source>
        <dbReference type="ARBA" id="ARBA00022729"/>
    </source>
</evidence>
<accession>A0A538U3R0</accession>
<comment type="caution">
    <text evidence="5">The sequence shown here is derived from an EMBL/GenBank/DDBJ whole genome shotgun (WGS) entry which is preliminary data.</text>
</comment>
<name>A0A538U3R0_UNCEI</name>
<organism evidence="5 6">
    <name type="scientific">Eiseniibacteriota bacterium</name>
    <dbReference type="NCBI Taxonomy" id="2212470"/>
    <lineage>
        <taxon>Bacteria</taxon>
        <taxon>Candidatus Eiseniibacteriota</taxon>
    </lineage>
</organism>
<dbReference type="InterPro" id="IPR011936">
    <property type="entry name" value="Myxo_disulph_rpt"/>
</dbReference>
<protein>
    <submittedName>
        <fullName evidence="5">DUF4215 domain-containing protein</fullName>
    </submittedName>
</protein>
<dbReference type="InterPro" id="IPR043543">
    <property type="entry name" value="PAPPA/PAPPA2"/>
</dbReference>
<keyword evidence="1 4" id="KW-0732">Signal</keyword>
<keyword evidence="2" id="KW-0677">Repeat</keyword>
<evidence type="ECO:0000256" key="3">
    <source>
        <dbReference type="ARBA" id="ARBA00023157"/>
    </source>
</evidence>
<feature type="signal peptide" evidence="4">
    <location>
        <begin position="1"/>
        <end position="35"/>
    </location>
</feature>
<proteinExistence type="predicted"/>
<dbReference type="Proteomes" id="UP000319771">
    <property type="component" value="Unassembled WGS sequence"/>
</dbReference>
<dbReference type="NCBIfam" id="TIGR02232">
    <property type="entry name" value="myxo_disulf_rpt"/>
    <property type="match status" value="4"/>
</dbReference>
<dbReference type="GO" id="GO:0006508">
    <property type="term" value="P:proteolysis"/>
    <property type="evidence" value="ECO:0007669"/>
    <property type="project" value="TreeGrafter"/>
</dbReference>
<evidence type="ECO:0000256" key="2">
    <source>
        <dbReference type="ARBA" id="ARBA00022737"/>
    </source>
</evidence>
<dbReference type="PANTHER" id="PTHR46130:SF3">
    <property type="entry name" value="CHROMOSOME UNDETERMINED SCAFFOLD_33, WHOLE GENOME SHOTGUN SEQUENCE"/>
    <property type="match status" value="1"/>
</dbReference>
<dbReference type="GO" id="GO:0004222">
    <property type="term" value="F:metalloendopeptidase activity"/>
    <property type="evidence" value="ECO:0007669"/>
    <property type="project" value="TreeGrafter"/>
</dbReference>
<dbReference type="GO" id="GO:0005615">
    <property type="term" value="C:extracellular space"/>
    <property type="evidence" value="ECO:0007669"/>
    <property type="project" value="TreeGrafter"/>
</dbReference>
<sequence>MGRRVLPTTRLTGIILPTAALAAALLALSAMPAMAQCVGGAPNGVLESGEACDDGNSNNGDGCTNLCHVKPFCGDGIVQPPEECDDGNMADGDGCSAVCAVEKPFCGDGIVQPPETCDDGNDNNFDQCRNDCSFCGDGKVDASEECDDGNNDDGDGCSASCEAEGKTFDIGPSSMEGHLKILPGDWISGGYSFKFVDGSHAASTVTVSSTLTVPFRCADGATGQQRAVVGRLWSGAGGLRSGPDHGQQQGRDLRVDGFPESGYGVVAQLAVQVPRPERQGEGQRELPRYVRSAPEQGGCLRRFLERDGARSVSRGGGCS</sequence>
<evidence type="ECO:0000256" key="4">
    <source>
        <dbReference type="SAM" id="SignalP"/>
    </source>
</evidence>
<reference evidence="5 6" key="1">
    <citation type="journal article" date="2019" name="Nat. Microbiol.">
        <title>Mediterranean grassland soil C-N compound turnover is dependent on rainfall and depth, and is mediated by genomically divergent microorganisms.</title>
        <authorList>
            <person name="Diamond S."/>
            <person name="Andeer P.F."/>
            <person name="Li Z."/>
            <person name="Crits-Christoph A."/>
            <person name="Burstein D."/>
            <person name="Anantharaman K."/>
            <person name="Lane K.R."/>
            <person name="Thomas B.C."/>
            <person name="Pan C."/>
            <person name="Northen T.R."/>
            <person name="Banfield J.F."/>
        </authorList>
    </citation>
    <scope>NUCLEOTIDE SEQUENCE [LARGE SCALE GENOMIC DNA]</scope>
    <source>
        <strain evidence="5">WS_11</strain>
    </source>
</reference>
<gene>
    <name evidence="5" type="ORF">E6K81_12370</name>
</gene>
<keyword evidence="3" id="KW-1015">Disulfide bond</keyword>
<dbReference type="GO" id="GO:0007166">
    <property type="term" value="P:cell surface receptor signaling pathway"/>
    <property type="evidence" value="ECO:0007669"/>
    <property type="project" value="TreeGrafter"/>
</dbReference>
<dbReference type="Pfam" id="PF13948">
    <property type="entry name" value="DUF4215"/>
    <property type="match status" value="2"/>
</dbReference>
<feature type="chain" id="PRO_5022029142" evidence="4">
    <location>
        <begin position="36"/>
        <end position="319"/>
    </location>
</feature>